<dbReference type="Pfam" id="PF04773">
    <property type="entry name" value="FecR"/>
    <property type="match status" value="1"/>
</dbReference>
<gene>
    <name evidence="2" type="ORF">CEE69_25415</name>
</gene>
<evidence type="ECO:0000313" key="3">
    <source>
        <dbReference type="Proteomes" id="UP000225740"/>
    </source>
</evidence>
<dbReference type="OrthoDB" id="232275at2"/>
<evidence type="ECO:0000259" key="1">
    <source>
        <dbReference type="Pfam" id="PF04773"/>
    </source>
</evidence>
<comment type="caution">
    <text evidence="2">The sequence shown here is derived from an EMBL/GenBank/DDBJ whole genome shotgun (WGS) entry which is preliminary data.</text>
</comment>
<protein>
    <submittedName>
        <fullName evidence="2">Iron dicitrate transport regulator FecR</fullName>
    </submittedName>
</protein>
<dbReference type="GO" id="GO:0016989">
    <property type="term" value="F:sigma factor antagonist activity"/>
    <property type="evidence" value="ECO:0007669"/>
    <property type="project" value="TreeGrafter"/>
</dbReference>
<dbReference type="RefSeq" id="WP_099263445.1">
    <property type="nucleotide sequence ID" value="NZ_NIZW01000026.1"/>
</dbReference>
<dbReference type="InterPro" id="IPR012373">
    <property type="entry name" value="Ferrdict_sens_TM"/>
</dbReference>
<reference evidence="2 3" key="1">
    <citation type="submission" date="2017-06" db="EMBL/GenBank/DDBJ databases">
        <title>Description of Rhodopirellula bahusiensis sp. nov.</title>
        <authorList>
            <person name="Kizina J."/>
            <person name="Harder J."/>
        </authorList>
    </citation>
    <scope>NUCLEOTIDE SEQUENCE [LARGE SCALE GENOMIC DNA]</scope>
    <source>
        <strain evidence="2 3">SWK21</strain>
    </source>
</reference>
<feature type="domain" description="FecR protein" evidence="1">
    <location>
        <begin position="142"/>
        <end position="224"/>
    </location>
</feature>
<organism evidence="2 3">
    <name type="scientific">Rhodopirellula bahusiensis</name>
    <dbReference type="NCBI Taxonomy" id="2014065"/>
    <lineage>
        <taxon>Bacteria</taxon>
        <taxon>Pseudomonadati</taxon>
        <taxon>Planctomycetota</taxon>
        <taxon>Planctomycetia</taxon>
        <taxon>Pirellulales</taxon>
        <taxon>Pirellulaceae</taxon>
        <taxon>Rhodopirellula</taxon>
    </lineage>
</organism>
<dbReference type="Gene3D" id="2.60.120.1440">
    <property type="match status" value="1"/>
</dbReference>
<sequence length="453" mass="49933">MTEEEFQHLTTRYLEGVLNEDELEELGYELSCCPERVKQFNDVRLLTGLIHEHGQNARNPEVQLESAAAIASPGWTKSRWIFLAAQAGLAASILLAIVLAPRFFAASPVATLISGENASWESALPTTTGSDLAAGLLDLKTGMATIQFRSGVDVSIQGPARLELITPMRGRILSGRARIDVPKSAIGFIMETPNGYAVDHGTEFSVSVDPSSDRSSFKVLDGEISVYVSSTGENARLRGVGKAITVESNALVEGKPIEPELGPAPGPQTLIVGTGGREGTAIRNDRREFIQPKYLTVNRLMKKQWDRRSFFAFDLSNVNFDEVDSVLLRLNLVPFPYGLFSSLPELNRYAVYGITNPEKVGWNVECRWQDSPSPDDGVILGTFDVPRSQQNGSFEISNQRLLEFLKERKDTEVTFVIERQNLPIRTNDVPCHAFAGVPHPEASEPKLEFTLKK</sequence>
<dbReference type="PANTHER" id="PTHR30273">
    <property type="entry name" value="PERIPLASMIC SIGNAL SENSOR AND SIGMA FACTOR ACTIVATOR FECR-RELATED"/>
    <property type="match status" value="1"/>
</dbReference>
<dbReference type="PANTHER" id="PTHR30273:SF2">
    <property type="entry name" value="PROTEIN FECR"/>
    <property type="match status" value="1"/>
</dbReference>
<accession>A0A2G1W188</accession>
<dbReference type="InterPro" id="IPR006860">
    <property type="entry name" value="FecR"/>
</dbReference>
<dbReference type="AlphaFoldDB" id="A0A2G1W188"/>
<dbReference type="EMBL" id="NIZW01000026">
    <property type="protein sequence ID" value="PHQ32469.1"/>
    <property type="molecule type" value="Genomic_DNA"/>
</dbReference>
<dbReference type="Proteomes" id="UP000225740">
    <property type="component" value="Unassembled WGS sequence"/>
</dbReference>
<evidence type="ECO:0000313" key="2">
    <source>
        <dbReference type="EMBL" id="PHQ32469.1"/>
    </source>
</evidence>
<name>A0A2G1W188_9BACT</name>
<dbReference type="GeneID" id="90611260"/>
<proteinExistence type="predicted"/>
<keyword evidence="3" id="KW-1185">Reference proteome</keyword>